<dbReference type="GO" id="GO:0016020">
    <property type="term" value="C:membrane"/>
    <property type="evidence" value="ECO:0007669"/>
    <property type="project" value="InterPro"/>
</dbReference>
<dbReference type="CDD" id="cd16917">
    <property type="entry name" value="HATPase_UhpB-NarQ-NarX-like"/>
    <property type="match status" value="1"/>
</dbReference>
<dbReference type="Gene3D" id="3.30.565.10">
    <property type="entry name" value="Histidine kinase-like ATPase, C-terminal domain"/>
    <property type="match status" value="1"/>
</dbReference>
<dbReference type="PANTHER" id="PTHR24421">
    <property type="entry name" value="NITRATE/NITRITE SENSOR PROTEIN NARX-RELATED"/>
    <property type="match status" value="1"/>
</dbReference>
<evidence type="ECO:0000256" key="6">
    <source>
        <dbReference type="ARBA" id="ARBA00022777"/>
    </source>
</evidence>
<dbReference type="GO" id="GO:0046983">
    <property type="term" value="F:protein dimerization activity"/>
    <property type="evidence" value="ECO:0007669"/>
    <property type="project" value="InterPro"/>
</dbReference>
<dbReference type="AlphaFoldDB" id="A0A4Y4E6Q9"/>
<dbReference type="GO" id="GO:0000155">
    <property type="term" value="F:phosphorelay sensor kinase activity"/>
    <property type="evidence" value="ECO:0007669"/>
    <property type="project" value="InterPro"/>
</dbReference>
<evidence type="ECO:0000259" key="11">
    <source>
        <dbReference type="Pfam" id="PF02518"/>
    </source>
</evidence>
<feature type="region of interest" description="Disordered" evidence="9">
    <location>
        <begin position="339"/>
        <end position="364"/>
    </location>
</feature>
<feature type="transmembrane region" description="Helical" evidence="10">
    <location>
        <begin position="60"/>
        <end position="82"/>
    </location>
</feature>
<accession>A0A4Y4E6Q9</accession>
<comment type="catalytic activity">
    <reaction evidence="1">
        <text>ATP + protein L-histidine = ADP + protein N-phospho-L-histidine.</text>
        <dbReference type="EC" id="2.7.13.3"/>
    </reaction>
</comment>
<feature type="domain" description="DUF7134" evidence="13">
    <location>
        <begin position="12"/>
        <end position="158"/>
    </location>
</feature>
<sequence length="410" mass="42026">MSVRPARGDVLVATAAALALLPATCVVALGSLPAARAWALVALAALAHAAFVARRSATVLSHVLVALAVAGMLAVSGLYFLLPSALVFLLSVYACTAWGPRPLGLVTGVVGTAATVLRYRGDPSVAASPVGPSPWLLGVLLVALVLVAWAAGLLRRSQEQVRREALAGRERAEAEREERAERAVLAERARIAREMHDVVAHSLSVVVAQARVGRADPARAAQALAVVEETGREALRDMRGIVHVLRAEPTGTPVGAAAAVPMPTLRDVPDLVDRVRGAGRAVRVVESGAPVPLGPTAELAAFRTVQEALTNSARHAMPGSSTVVTLAWRDAGLHVEVADVPSSDDAGATRPAPGPDSAPASGAGLGLVGMRERIEAAGGTLEIRAGDAWTVAATVPTSNLASPRHVDGGP</sequence>
<evidence type="ECO:0000259" key="12">
    <source>
        <dbReference type="Pfam" id="PF07730"/>
    </source>
</evidence>
<keyword evidence="10" id="KW-0812">Transmembrane</keyword>
<name>A0A4Y4E6Q9_CELCE</name>
<evidence type="ECO:0000313" key="15">
    <source>
        <dbReference type="Proteomes" id="UP000316659"/>
    </source>
</evidence>
<dbReference type="RefSeq" id="WP_141391031.1">
    <property type="nucleotide sequence ID" value="NZ_BJNZ01000033.1"/>
</dbReference>
<evidence type="ECO:0000256" key="1">
    <source>
        <dbReference type="ARBA" id="ARBA00000085"/>
    </source>
</evidence>
<evidence type="ECO:0000256" key="5">
    <source>
        <dbReference type="ARBA" id="ARBA00022741"/>
    </source>
</evidence>
<keyword evidence="10" id="KW-1133">Transmembrane helix</keyword>
<evidence type="ECO:0000256" key="10">
    <source>
        <dbReference type="SAM" id="Phobius"/>
    </source>
</evidence>
<evidence type="ECO:0000256" key="2">
    <source>
        <dbReference type="ARBA" id="ARBA00012438"/>
    </source>
</evidence>
<dbReference type="Proteomes" id="UP000316659">
    <property type="component" value="Unassembled WGS sequence"/>
</dbReference>
<dbReference type="Pfam" id="PF23539">
    <property type="entry name" value="DUF7134"/>
    <property type="match status" value="1"/>
</dbReference>
<evidence type="ECO:0000256" key="3">
    <source>
        <dbReference type="ARBA" id="ARBA00022553"/>
    </source>
</evidence>
<dbReference type="Pfam" id="PF07730">
    <property type="entry name" value="HisKA_3"/>
    <property type="match status" value="1"/>
</dbReference>
<dbReference type="InterPro" id="IPR055558">
    <property type="entry name" value="DUF7134"/>
</dbReference>
<keyword evidence="6" id="KW-0418">Kinase</keyword>
<dbReference type="Gene3D" id="1.20.5.1930">
    <property type="match status" value="1"/>
</dbReference>
<reference evidence="14 15" key="1">
    <citation type="submission" date="2019-06" db="EMBL/GenBank/DDBJ databases">
        <title>Whole genome shotgun sequence of Cellulosimicrobium cellulans NBRC 15516.</title>
        <authorList>
            <person name="Hosoyama A."/>
            <person name="Uohara A."/>
            <person name="Ohji S."/>
            <person name="Ichikawa N."/>
        </authorList>
    </citation>
    <scope>NUCLEOTIDE SEQUENCE [LARGE SCALE GENOMIC DNA]</scope>
    <source>
        <strain evidence="14 15">NBRC 15516</strain>
    </source>
</reference>
<feature type="domain" description="Histidine kinase/HSP90-like ATPase" evidence="11">
    <location>
        <begin position="299"/>
        <end position="386"/>
    </location>
</feature>
<keyword evidence="5" id="KW-0547">Nucleotide-binding</keyword>
<keyword evidence="8" id="KW-0902">Two-component regulatory system</keyword>
<dbReference type="GO" id="GO:0005524">
    <property type="term" value="F:ATP binding"/>
    <property type="evidence" value="ECO:0007669"/>
    <property type="project" value="UniProtKB-KW"/>
</dbReference>
<dbReference type="InterPro" id="IPR036890">
    <property type="entry name" value="HATPase_C_sf"/>
</dbReference>
<evidence type="ECO:0000256" key="8">
    <source>
        <dbReference type="ARBA" id="ARBA00023012"/>
    </source>
</evidence>
<evidence type="ECO:0000256" key="9">
    <source>
        <dbReference type="SAM" id="MobiDB-lite"/>
    </source>
</evidence>
<dbReference type="InterPro" id="IPR011712">
    <property type="entry name" value="Sig_transdc_His_kin_sub3_dim/P"/>
</dbReference>
<keyword evidence="3" id="KW-0597">Phosphoprotein</keyword>
<evidence type="ECO:0000256" key="4">
    <source>
        <dbReference type="ARBA" id="ARBA00022679"/>
    </source>
</evidence>
<keyword evidence="4" id="KW-0808">Transferase</keyword>
<dbReference type="SUPFAM" id="SSF55874">
    <property type="entry name" value="ATPase domain of HSP90 chaperone/DNA topoisomerase II/histidine kinase"/>
    <property type="match status" value="1"/>
</dbReference>
<organism evidence="14 15">
    <name type="scientific">Cellulosimicrobium cellulans</name>
    <name type="common">Arthrobacter luteus</name>
    <dbReference type="NCBI Taxonomy" id="1710"/>
    <lineage>
        <taxon>Bacteria</taxon>
        <taxon>Bacillati</taxon>
        <taxon>Actinomycetota</taxon>
        <taxon>Actinomycetes</taxon>
        <taxon>Micrococcales</taxon>
        <taxon>Promicromonosporaceae</taxon>
        <taxon>Cellulosimicrobium</taxon>
    </lineage>
</organism>
<evidence type="ECO:0000313" key="14">
    <source>
        <dbReference type="EMBL" id="GED11635.1"/>
    </source>
</evidence>
<gene>
    <name evidence="14" type="ORF">CCE02nite_36340</name>
</gene>
<feature type="transmembrane region" description="Helical" evidence="10">
    <location>
        <begin position="135"/>
        <end position="154"/>
    </location>
</feature>
<dbReference type="EC" id="2.7.13.3" evidence="2"/>
<comment type="caution">
    <text evidence="14">The sequence shown here is derived from an EMBL/GenBank/DDBJ whole genome shotgun (WGS) entry which is preliminary data.</text>
</comment>
<protein>
    <recommendedName>
        <fullName evidence="2">histidine kinase</fullName>
        <ecNumber evidence="2">2.7.13.3</ecNumber>
    </recommendedName>
</protein>
<keyword evidence="10" id="KW-0472">Membrane</keyword>
<dbReference type="EMBL" id="BJNZ01000033">
    <property type="protein sequence ID" value="GED11635.1"/>
    <property type="molecule type" value="Genomic_DNA"/>
</dbReference>
<evidence type="ECO:0000256" key="7">
    <source>
        <dbReference type="ARBA" id="ARBA00022840"/>
    </source>
</evidence>
<keyword evidence="7" id="KW-0067">ATP-binding</keyword>
<dbReference type="InterPro" id="IPR003594">
    <property type="entry name" value="HATPase_dom"/>
</dbReference>
<evidence type="ECO:0000259" key="13">
    <source>
        <dbReference type="Pfam" id="PF23539"/>
    </source>
</evidence>
<dbReference type="InterPro" id="IPR050482">
    <property type="entry name" value="Sensor_HK_TwoCompSys"/>
</dbReference>
<feature type="domain" description="Signal transduction histidine kinase subgroup 3 dimerisation and phosphoacceptor" evidence="12">
    <location>
        <begin position="187"/>
        <end position="247"/>
    </location>
</feature>
<dbReference type="Pfam" id="PF02518">
    <property type="entry name" value="HATPase_c"/>
    <property type="match status" value="1"/>
</dbReference>
<feature type="transmembrane region" description="Helical" evidence="10">
    <location>
        <begin position="35"/>
        <end position="53"/>
    </location>
</feature>
<proteinExistence type="predicted"/>
<dbReference type="PANTHER" id="PTHR24421:SF10">
    <property type="entry name" value="NITRATE_NITRITE SENSOR PROTEIN NARQ"/>
    <property type="match status" value="1"/>
</dbReference>